<evidence type="ECO:0000259" key="5">
    <source>
        <dbReference type="PROSITE" id="PS51891"/>
    </source>
</evidence>
<dbReference type="Pfam" id="PF04828">
    <property type="entry name" value="GFA"/>
    <property type="match status" value="1"/>
</dbReference>
<feature type="domain" description="CENP-V/GFA" evidence="5">
    <location>
        <begin position="5"/>
        <end position="122"/>
    </location>
</feature>
<reference evidence="6 7" key="1">
    <citation type="submission" date="2015-07" db="EMBL/GenBank/DDBJ databases">
        <title>Acinetobacter yuneri, a novel member of Acinetobacter calcoaceticus-Acinetobacter baumannii complex isolated from clinical specimen.</title>
        <authorList>
            <person name="Yu Y."/>
        </authorList>
    </citation>
    <scope>NUCLEOTIDE SEQUENCE [LARGE SCALE GENOMIC DNA]</scope>
    <source>
        <strain evidence="6 7">A362</strain>
    </source>
</reference>
<keyword evidence="4" id="KW-0456">Lyase</keyword>
<sequence>MSAKYQGSCLCGAVSYQSEAAPRYSFNCHCRDCQKATGSAYAPIAFFHQSELKVSGELKYFETVGSSGRSIKRAFCPTCGSQLFGLPEIAPEMISIRAGTLDDPSLYQPRAEVFVSQAYAWDTLNPNLKHFEKMIEKKKEG</sequence>
<dbReference type="InterPro" id="IPR011057">
    <property type="entry name" value="Mss4-like_sf"/>
</dbReference>
<evidence type="ECO:0000313" key="7">
    <source>
        <dbReference type="Proteomes" id="UP000189376"/>
    </source>
</evidence>
<dbReference type="PROSITE" id="PS51891">
    <property type="entry name" value="CENP_V_GFA"/>
    <property type="match status" value="1"/>
</dbReference>
<gene>
    <name evidence="6" type="ORF">AC058_06030</name>
</gene>
<protein>
    <submittedName>
        <fullName evidence="6">Aldehyde-activating protein</fullName>
    </submittedName>
</protein>
<evidence type="ECO:0000256" key="2">
    <source>
        <dbReference type="ARBA" id="ARBA00022723"/>
    </source>
</evidence>
<dbReference type="SUPFAM" id="SSF51316">
    <property type="entry name" value="Mss4-like"/>
    <property type="match status" value="1"/>
</dbReference>
<evidence type="ECO:0000256" key="1">
    <source>
        <dbReference type="ARBA" id="ARBA00005495"/>
    </source>
</evidence>
<dbReference type="GO" id="GO:0046872">
    <property type="term" value="F:metal ion binding"/>
    <property type="evidence" value="ECO:0007669"/>
    <property type="project" value="UniProtKB-KW"/>
</dbReference>
<keyword evidence="3" id="KW-0862">Zinc</keyword>
<dbReference type="EMBL" id="LFZS01000003">
    <property type="protein sequence ID" value="ONN55394.1"/>
    <property type="molecule type" value="Genomic_DNA"/>
</dbReference>
<dbReference type="AlphaFoldDB" id="A0A1V2UZM3"/>
<keyword evidence="7" id="KW-1185">Reference proteome</keyword>
<name>A0A1V2UZM3_9GAMM</name>
<evidence type="ECO:0000313" key="6">
    <source>
        <dbReference type="EMBL" id="ONN55394.1"/>
    </source>
</evidence>
<evidence type="ECO:0000256" key="3">
    <source>
        <dbReference type="ARBA" id="ARBA00022833"/>
    </source>
</evidence>
<dbReference type="Proteomes" id="UP000189376">
    <property type="component" value="Unassembled WGS sequence"/>
</dbReference>
<dbReference type="InterPro" id="IPR006913">
    <property type="entry name" value="CENP-V/GFA"/>
</dbReference>
<dbReference type="PANTHER" id="PTHR33337">
    <property type="entry name" value="GFA DOMAIN-CONTAINING PROTEIN"/>
    <property type="match status" value="1"/>
</dbReference>
<dbReference type="Gene3D" id="3.90.1590.10">
    <property type="entry name" value="glutathione-dependent formaldehyde- activating enzyme (gfa)"/>
    <property type="match status" value="1"/>
</dbReference>
<organism evidence="6 7">
    <name type="scientific">Acinetobacter genomosp. 33YU</name>
    <dbReference type="NCBI Taxonomy" id="1675530"/>
    <lineage>
        <taxon>Bacteria</taxon>
        <taxon>Pseudomonadati</taxon>
        <taxon>Pseudomonadota</taxon>
        <taxon>Gammaproteobacteria</taxon>
        <taxon>Moraxellales</taxon>
        <taxon>Moraxellaceae</taxon>
        <taxon>Acinetobacter</taxon>
    </lineage>
</organism>
<comment type="similarity">
    <text evidence="1">Belongs to the Gfa family.</text>
</comment>
<proteinExistence type="inferred from homology"/>
<dbReference type="RefSeq" id="WP_049064725.1">
    <property type="nucleotide sequence ID" value="NZ_LFZS01000003.1"/>
</dbReference>
<dbReference type="PANTHER" id="PTHR33337:SF40">
    <property type="entry name" value="CENP-V_GFA DOMAIN-CONTAINING PROTEIN-RELATED"/>
    <property type="match status" value="1"/>
</dbReference>
<keyword evidence="2" id="KW-0479">Metal-binding</keyword>
<evidence type="ECO:0000256" key="4">
    <source>
        <dbReference type="ARBA" id="ARBA00023239"/>
    </source>
</evidence>
<dbReference type="GO" id="GO:0016846">
    <property type="term" value="F:carbon-sulfur lyase activity"/>
    <property type="evidence" value="ECO:0007669"/>
    <property type="project" value="InterPro"/>
</dbReference>
<accession>A0A1V2UZM3</accession>
<comment type="caution">
    <text evidence="6">The sequence shown here is derived from an EMBL/GenBank/DDBJ whole genome shotgun (WGS) entry which is preliminary data.</text>
</comment>